<organism evidence="2 3">
    <name type="scientific">Marinicauda algicola</name>
    <dbReference type="NCBI Taxonomy" id="2029849"/>
    <lineage>
        <taxon>Bacteria</taxon>
        <taxon>Pseudomonadati</taxon>
        <taxon>Pseudomonadota</taxon>
        <taxon>Alphaproteobacteria</taxon>
        <taxon>Maricaulales</taxon>
        <taxon>Maricaulaceae</taxon>
        <taxon>Marinicauda</taxon>
    </lineage>
</organism>
<accession>A0A4S2H1K9</accession>
<name>A0A4S2H1K9_9PROT</name>
<gene>
    <name evidence="2" type="ORF">E5163_08545</name>
</gene>
<feature type="chain" id="PRO_5020599776" evidence="1">
    <location>
        <begin position="24"/>
        <end position="154"/>
    </location>
</feature>
<keyword evidence="3" id="KW-1185">Reference proteome</keyword>
<dbReference type="EMBL" id="SRXW01000002">
    <property type="protein sequence ID" value="TGY89161.1"/>
    <property type="molecule type" value="Genomic_DNA"/>
</dbReference>
<comment type="caution">
    <text evidence="2">The sequence shown here is derived from an EMBL/GenBank/DDBJ whole genome shotgun (WGS) entry which is preliminary data.</text>
</comment>
<protein>
    <submittedName>
        <fullName evidence="2">Uncharacterized protein</fullName>
    </submittedName>
</protein>
<dbReference type="OrthoDB" id="7629887at2"/>
<proteinExistence type="predicted"/>
<sequence>MKLFSASAAALLAAAGLSAAANAQCYAVSAEGDPELLEGYTLAEETAREGLMPPPPVPETASGVLCVRDTVVPDANDFEILRHGMPLYIRSGEGEEVTVLALGYRDGNYVVQLPQGEITEEERAEIVAALEGFNAGEAALNAYLEAQAQGETPQ</sequence>
<evidence type="ECO:0000313" key="2">
    <source>
        <dbReference type="EMBL" id="TGY89161.1"/>
    </source>
</evidence>
<dbReference type="AlphaFoldDB" id="A0A4S2H1K9"/>
<evidence type="ECO:0000313" key="3">
    <source>
        <dbReference type="Proteomes" id="UP000308054"/>
    </source>
</evidence>
<evidence type="ECO:0000256" key="1">
    <source>
        <dbReference type="SAM" id="SignalP"/>
    </source>
</evidence>
<dbReference type="Proteomes" id="UP000308054">
    <property type="component" value="Unassembled WGS sequence"/>
</dbReference>
<keyword evidence="1" id="KW-0732">Signal</keyword>
<feature type="signal peptide" evidence="1">
    <location>
        <begin position="1"/>
        <end position="23"/>
    </location>
</feature>
<reference evidence="2 3" key="1">
    <citation type="journal article" date="2017" name="Int. J. Syst. Evol. Microbiol.">
        <title>Marinicauda algicola sp. nov., isolated from a marine red alga Rhodosorus marinus.</title>
        <authorList>
            <person name="Jeong S.E."/>
            <person name="Jeon S.H."/>
            <person name="Chun B.H."/>
            <person name="Kim D.W."/>
            <person name="Jeon C.O."/>
        </authorList>
    </citation>
    <scope>NUCLEOTIDE SEQUENCE [LARGE SCALE GENOMIC DNA]</scope>
    <source>
        <strain evidence="2 3">JCM 31718</strain>
    </source>
</reference>
<dbReference type="RefSeq" id="WP_135995700.1">
    <property type="nucleotide sequence ID" value="NZ_CP071057.1"/>
</dbReference>